<dbReference type="Gene3D" id="3.30.420.40">
    <property type="match status" value="1"/>
</dbReference>
<dbReference type="InterPro" id="IPR057512">
    <property type="entry name" value="RTG2_C"/>
</dbReference>
<dbReference type="InterPro" id="IPR043129">
    <property type="entry name" value="ATPase_NBD"/>
</dbReference>
<evidence type="ECO:0000313" key="3">
    <source>
        <dbReference type="EMBL" id="KAG9230505.1"/>
    </source>
</evidence>
<dbReference type="Gene3D" id="3.30.420.150">
    <property type="entry name" value="Exopolyphosphatase. Domain 2"/>
    <property type="match status" value="1"/>
</dbReference>
<feature type="domain" description="Ppx/GppA phosphatase N-terminal" evidence="1">
    <location>
        <begin position="58"/>
        <end position="363"/>
    </location>
</feature>
<name>A0A9P8C231_9HELO</name>
<dbReference type="Pfam" id="PF23566">
    <property type="entry name" value="RTG2_C"/>
    <property type="match status" value="1"/>
</dbReference>
<dbReference type="OrthoDB" id="2014654at2759"/>
<dbReference type="EMBL" id="MU251666">
    <property type="protein sequence ID" value="KAG9230505.1"/>
    <property type="molecule type" value="Genomic_DNA"/>
</dbReference>
<dbReference type="PANTHER" id="PTHR30005">
    <property type="entry name" value="EXOPOLYPHOSPHATASE"/>
    <property type="match status" value="1"/>
</dbReference>
<dbReference type="PANTHER" id="PTHR30005:SF0">
    <property type="entry name" value="RETROGRADE REGULATION PROTEIN 2"/>
    <property type="match status" value="1"/>
</dbReference>
<gene>
    <name evidence="3" type="ORF">BJ875DRAFT_546119</name>
</gene>
<protein>
    <submittedName>
        <fullName evidence="3">Transcription regulator</fullName>
    </submittedName>
</protein>
<proteinExistence type="predicted"/>
<organism evidence="3 4">
    <name type="scientific">Amylocarpus encephaloides</name>
    <dbReference type="NCBI Taxonomy" id="45428"/>
    <lineage>
        <taxon>Eukaryota</taxon>
        <taxon>Fungi</taxon>
        <taxon>Dikarya</taxon>
        <taxon>Ascomycota</taxon>
        <taxon>Pezizomycotina</taxon>
        <taxon>Leotiomycetes</taxon>
        <taxon>Helotiales</taxon>
        <taxon>Helotiales incertae sedis</taxon>
        <taxon>Amylocarpus</taxon>
    </lineage>
</organism>
<comment type="caution">
    <text evidence="3">The sequence shown here is derived from an EMBL/GenBank/DDBJ whole genome shotgun (WGS) entry which is preliminary data.</text>
</comment>
<dbReference type="SUPFAM" id="SSF53067">
    <property type="entry name" value="Actin-like ATPase domain"/>
    <property type="match status" value="2"/>
</dbReference>
<dbReference type="FunFam" id="3.30.420.40:FF:000191">
    <property type="entry name" value="Retrograde regulation protein 2"/>
    <property type="match status" value="1"/>
</dbReference>
<dbReference type="AlphaFoldDB" id="A0A9P8C231"/>
<reference evidence="3" key="1">
    <citation type="journal article" date="2021" name="IMA Fungus">
        <title>Genomic characterization of three marine fungi, including Emericellopsis atlantica sp. nov. with signatures of a generalist lifestyle and marine biomass degradation.</title>
        <authorList>
            <person name="Hagestad O.C."/>
            <person name="Hou L."/>
            <person name="Andersen J.H."/>
            <person name="Hansen E.H."/>
            <person name="Altermark B."/>
            <person name="Li C."/>
            <person name="Kuhnert E."/>
            <person name="Cox R.J."/>
            <person name="Crous P.W."/>
            <person name="Spatafora J.W."/>
            <person name="Lail K."/>
            <person name="Amirebrahimi M."/>
            <person name="Lipzen A."/>
            <person name="Pangilinan J."/>
            <person name="Andreopoulos W."/>
            <person name="Hayes R.D."/>
            <person name="Ng V."/>
            <person name="Grigoriev I.V."/>
            <person name="Jackson S.A."/>
            <person name="Sutton T.D.S."/>
            <person name="Dobson A.D.W."/>
            <person name="Rama T."/>
        </authorList>
    </citation>
    <scope>NUCLEOTIDE SEQUENCE</scope>
    <source>
        <strain evidence="3">TRa018bII</strain>
    </source>
</reference>
<dbReference type="InterPro" id="IPR050273">
    <property type="entry name" value="GppA/Ppx_hydrolase"/>
</dbReference>
<evidence type="ECO:0000259" key="1">
    <source>
        <dbReference type="Pfam" id="PF02541"/>
    </source>
</evidence>
<feature type="domain" description="RTG2 C-terminal" evidence="2">
    <location>
        <begin position="369"/>
        <end position="593"/>
    </location>
</feature>
<accession>A0A9P8C231</accession>
<dbReference type="Pfam" id="PF02541">
    <property type="entry name" value="Ppx-GppA"/>
    <property type="match status" value="1"/>
</dbReference>
<dbReference type="Proteomes" id="UP000824998">
    <property type="component" value="Unassembled WGS sequence"/>
</dbReference>
<evidence type="ECO:0000313" key="4">
    <source>
        <dbReference type="Proteomes" id="UP000824998"/>
    </source>
</evidence>
<evidence type="ECO:0000259" key="2">
    <source>
        <dbReference type="Pfam" id="PF23566"/>
    </source>
</evidence>
<dbReference type="GO" id="GO:0006357">
    <property type="term" value="P:regulation of transcription by RNA polymerase II"/>
    <property type="evidence" value="ECO:0007669"/>
    <property type="project" value="TreeGrafter"/>
</dbReference>
<sequence>MGGGLIYPYVEETPEMGTCSKDDENLWGIVDMGSNGIRFSVTNLAPLTARILPTLISYRLDISLYSAQYDEKTGERRPIPQDIIDSIIAGLFRFKVKCSDFDVPKDHVRIIATEATRTAINSVEYRKAVKKATGLEVEMLAREEEGYVGALGVASGFSNVSGIVMDLGGGSTQITWMVSRDGKVEVSPRGSVSFPYGAAALTKKLEALRKDKSEEEGDEAVARFREEMSANFKRAYEELDIPDGMVKRAETEGGFPLYLSGGGFRGWGYLLLYMSQVHGRHYPISLINGFTAPKKEFEDVETIKKVAREAETIFRVSDRRRAQVPAVAFLVNVLATSLPHGVKEAHFCQGGVREGVLFRQLPQTVRDDDPLEVATSKFARKSSEALSELILASIPSPSQESNGRAFPETISKYIVHAFANVLYVQSPMSKETASTAALYCTSTGFMSSTHGVSHSDRALLALMLEARYEGELPPREIDFKESLQSILTPEEVWWTRYLGEVGQLLATIYPSGEFDEEEPRLKIDAEWAEGFGKHDDKEGVRIVIKVKKVKQDPMMLKEAVEELAKEIGKVGKRKNWVGGREGWGMAVDCKIKEVKDL</sequence>
<dbReference type="InterPro" id="IPR003695">
    <property type="entry name" value="Ppx_GppA_N"/>
</dbReference>
<dbReference type="Gene3D" id="1.10.3210.10">
    <property type="entry name" value="Hypothetical protein af1432"/>
    <property type="match status" value="1"/>
</dbReference>
<keyword evidence="4" id="KW-1185">Reference proteome</keyword>